<dbReference type="Proteomes" id="UP000552700">
    <property type="component" value="Unassembled WGS sequence"/>
</dbReference>
<protein>
    <recommendedName>
        <fullName evidence="4">Terminase small subunit</fullName>
    </recommendedName>
</protein>
<feature type="region of interest" description="Disordered" evidence="1">
    <location>
        <begin position="1"/>
        <end position="37"/>
    </location>
</feature>
<evidence type="ECO:0000313" key="2">
    <source>
        <dbReference type="EMBL" id="MBB6125135.1"/>
    </source>
</evidence>
<evidence type="ECO:0000256" key="1">
    <source>
        <dbReference type="SAM" id="MobiDB-lite"/>
    </source>
</evidence>
<keyword evidence="3" id="KW-1185">Reference proteome</keyword>
<sequence>MPARIGGTVAGQSGEKGTESGKTLHRSPRRYGKPGVQWRKAHQDGWTPEKQAEFLDVLSATSNVTEAARAVGMSKSGVYALRRRDAAFNQGWRGALELAYAELEMLLLRKAIHGTEQVQTVPDEDGEGVRTVKTVHSYPLAVALRLFLAHGSSVAAFRSEQGIDGPGSESALAEIREKFALMRARKASSESGGDDGTGAA</sequence>
<reference evidence="2 3" key="1">
    <citation type="submission" date="2020-08" db="EMBL/GenBank/DDBJ databases">
        <title>Genomic Encyclopedia of Type Strains, Phase IV (KMG-IV): sequencing the most valuable type-strain genomes for metagenomic binning, comparative biology and taxonomic classification.</title>
        <authorList>
            <person name="Goeker M."/>
        </authorList>
    </citation>
    <scope>NUCLEOTIDE SEQUENCE [LARGE SCALE GENOMIC DNA]</scope>
    <source>
        <strain evidence="2 3">DSM 102255</strain>
    </source>
</reference>
<proteinExistence type="predicted"/>
<dbReference type="AlphaFoldDB" id="A0A841J9F4"/>
<dbReference type="EMBL" id="JACIJP010000005">
    <property type="protein sequence ID" value="MBB6125135.1"/>
    <property type="molecule type" value="Genomic_DNA"/>
</dbReference>
<gene>
    <name evidence="2" type="ORF">FHS92_002892</name>
</gene>
<accession>A0A841J9F4</accession>
<evidence type="ECO:0000313" key="3">
    <source>
        <dbReference type="Proteomes" id="UP000552700"/>
    </source>
</evidence>
<organism evidence="2 3">
    <name type="scientific">Sphingobium subterraneum</name>
    <dbReference type="NCBI Taxonomy" id="627688"/>
    <lineage>
        <taxon>Bacteria</taxon>
        <taxon>Pseudomonadati</taxon>
        <taxon>Pseudomonadota</taxon>
        <taxon>Alphaproteobacteria</taxon>
        <taxon>Sphingomonadales</taxon>
        <taxon>Sphingomonadaceae</taxon>
        <taxon>Sphingobium</taxon>
    </lineage>
</organism>
<name>A0A841J9F4_9SPHN</name>
<evidence type="ECO:0008006" key="4">
    <source>
        <dbReference type="Google" id="ProtNLM"/>
    </source>
</evidence>
<feature type="compositionally biased region" description="Basic residues" evidence="1">
    <location>
        <begin position="23"/>
        <end position="32"/>
    </location>
</feature>
<comment type="caution">
    <text evidence="2">The sequence shown here is derived from an EMBL/GenBank/DDBJ whole genome shotgun (WGS) entry which is preliminary data.</text>
</comment>